<name>A0A1C7NN39_9FUNG</name>
<evidence type="ECO:0000313" key="4">
    <source>
        <dbReference type="Proteomes" id="UP000093000"/>
    </source>
</evidence>
<evidence type="ECO:0000256" key="1">
    <source>
        <dbReference type="SAM" id="Coils"/>
    </source>
</evidence>
<reference evidence="3 4" key="1">
    <citation type="submission" date="2016-03" db="EMBL/GenBank/DDBJ databases">
        <title>Choanephora cucurbitarum.</title>
        <authorList>
            <person name="Min B."/>
            <person name="Park H."/>
            <person name="Park J.-H."/>
            <person name="Shin H.-D."/>
            <person name="Choi I.-G."/>
        </authorList>
    </citation>
    <scope>NUCLEOTIDE SEQUENCE [LARGE SCALE GENOMIC DNA]</scope>
    <source>
        <strain evidence="3 4">KUS-F28377</strain>
    </source>
</reference>
<feature type="coiled-coil region" evidence="1">
    <location>
        <begin position="104"/>
        <end position="173"/>
    </location>
</feature>
<gene>
    <name evidence="3" type="ORF">A0J61_01436</name>
</gene>
<dbReference type="AlphaFoldDB" id="A0A1C7NN39"/>
<keyword evidence="1" id="KW-0175">Coiled coil</keyword>
<evidence type="ECO:0000256" key="2">
    <source>
        <dbReference type="SAM" id="MobiDB-lite"/>
    </source>
</evidence>
<feature type="region of interest" description="Disordered" evidence="2">
    <location>
        <begin position="1"/>
        <end position="41"/>
    </location>
</feature>
<evidence type="ECO:0000313" key="3">
    <source>
        <dbReference type="EMBL" id="OBZ90533.1"/>
    </source>
</evidence>
<feature type="compositionally biased region" description="Basic and acidic residues" evidence="2">
    <location>
        <begin position="1"/>
        <end position="19"/>
    </location>
</feature>
<keyword evidence="4" id="KW-1185">Reference proteome</keyword>
<accession>A0A1C7NN39</accession>
<proteinExistence type="predicted"/>
<sequence length="223" mass="25605">MSDKENNVPLDSIKKDTKISNKTTLPTESTHTINQDDSEVSVEKARRSAAPGLADTPWHLQEDSVELARPSKTALRETPIQKKSGYINVHHKQLDATAIKSTDQTQQEELLEQEIKKIQKLNADKTKQLLALKDQIKQKRKELDELESTLSQVTVAQDNISRINTEIEEHKEMFVELSGMLKEVDETWSGYQQSIEEKEQCIEERLNQLSTVKYHILELEEQL</sequence>
<organism evidence="3 4">
    <name type="scientific">Choanephora cucurbitarum</name>
    <dbReference type="NCBI Taxonomy" id="101091"/>
    <lineage>
        <taxon>Eukaryota</taxon>
        <taxon>Fungi</taxon>
        <taxon>Fungi incertae sedis</taxon>
        <taxon>Mucoromycota</taxon>
        <taxon>Mucoromycotina</taxon>
        <taxon>Mucoromycetes</taxon>
        <taxon>Mucorales</taxon>
        <taxon>Mucorineae</taxon>
        <taxon>Choanephoraceae</taxon>
        <taxon>Choanephoroideae</taxon>
        <taxon>Choanephora</taxon>
    </lineage>
</organism>
<comment type="caution">
    <text evidence="3">The sequence shown here is derived from an EMBL/GenBank/DDBJ whole genome shotgun (WGS) entry which is preliminary data.</text>
</comment>
<dbReference type="EMBL" id="LUGH01000045">
    <property type="protein sequence ID" value="OBZ90533.1"/>
    <property type="molecule type" value="Genomic_DNA"/>
</dbReference>
<dbReference type="InParanoid" id="A0A1C7NN39"/>
<dbReference type="Proteomes" id="UP000093000">
    <property type="component" value="Unassembled WGS sequence"/>
</dbReference>
<feature type="compositionally biased region" description="Polar residues" evidence="2">
    <location>
        <begin position="20"/>
        <end position="35"/>
    </location>
</feature>
<protein>
    <submittedName>
        <fullName evidence="3">Uncharacterized protein</fullName>
    </submittedName>
</protein>
<dbReference type="OrthoDB" id="10404951at2759"/>